<dbReference type="AlphaFoldDB" id="A0A1N7JM47"/>
<evidence type="ECO:0000313" key="2">
    <source>
        <dbReference type="EMBL" id="SIS50408.1"/>
    </source>
</evidence>
<reference evidence="1 4" key="1">
    <citation type="submission" date="2016-11" db="EMBL/GenBank/DDBJ databases">
        <title>Whole genomes of Flavobacteriaceae.</title>
        <authorList>
            <person name="Stine C."/>
            <person name="Li C."/>
            <person name="Tadesse D."/>
        </authorList>
    </citation>
    <scope>NUCLEOTIDE SEQUENCE [LARGE SCALE GENOMIC DNA]</scope>
    <source>
        <strain evidence="1 4">DSM 21068</strain>
    </source>
</reference>
<dbReference type="OrthoDB" id="1258423at2"/>
<dbReference type="Proteomes" id="UP000238314">
    <property type="component" value="Unassembled WGS sequence"/>
</dbReference>
<name>A0A1N7JM47_9FLAO</name>
<protein>
    <submittedName>
        <fullName evidence="2">Uncharacterized protein</fullName>
    </submittedName>
</protein>
<dbReference type="EMBL" id="FTOJ01000001">
    <property type="protein sequence ID" value="SIS50408.1"/>
    <property type="molecule type" value="Genomic_DNA"/>
</dbReference>
<dbReference type="EMBL" id="MUGO01000019">
    <property type="protein sequence ID" value="PQA91384.1"/>
    <property type="molecule type" value="Genomic_DNA"/>
</dbReference>
<accession>A0A1N7JM47</accession>
<dbReference type="STRING" id="551459.SAMN05421796_10123"/>
<evidence type="ECO:0000313" key="1">
    <source>
        <dbReference type="EMBL" id="PQA91384.1"/>
    </source>
</evidence>
<gene>
    <name evidence="1" type="ORF">B0A70_13030</name>
    <name evidence="2" type="ORF">SAMN05421796_10123</name>
</gene>
<dbReference type="Proteomes" id="UP000186246">
    <property type="component" value="Unassembled WGS sequence"/>
</dbReference>
<proteinExistence type="predicted"/>
<keyword evidence="4" id="KW-1185">Reference proteome</keyword>
<reference evidence="3" key="3">
    <citation type="submission" date="2017-01" db="EMBL/GenBank/DDBJ databases">
        <authorList>
            <person name="Varghese N."/>
            <person name="Submissions S."/>
        </authorList>
    </citation>
    <scope>NUCLEOTIDE SEQUENCE [LARGE SCALE GENOMIC DNA]</scope>
    <source>
        <strain evidence="3">DSM 21068</strain>
    </source>
</reference>
<sequence>MKDKKVIATFNNGSVPPEYAYRYDLVFSSNGIAELKVFKGYDLDEKNVYSESKKINVLILEQLIIGLINLKMLSKSSSKVGGSQRTLELCQRNSEKSFIQNDDLPGIDLFNRFLFLYNSDFLNNINKIINH</sequence>
<dbReference type="RefSeq" id="WP_076448588.1">
    <property type="nucleotide sequence ID" value="NZ_FTOJ01000001.1"/>
</dbReference>
<evidence type="ECO:0000313" key="4">
    <source>
        <dbReference type="Proteomes" id="UP000238314"/>
    </source>
</evidence>
<evidence type="ECO:0000313" key="3">
    <source>
        <dbReference type="Proteomes" id="UP000186246"/>
    </source>
</evidence>
<reference evidence="2" key="2">
    <citation type="submission" date="2017-01" db="EMBL/GenBank/DDBJ databases">
        <authorList>
            <person name="Mah S.A."/>
            <person name="Swanson W.J."/>
            <person name="Moy G.W."/>
            <person name="Vacquier V.D."/>
        </authorList>
    </citation>
    <scope>NUCLEOTIDE SEQUENCE [LARGE SCALE GENOMIC DNA]</scope>
    <source>
        <strain evidence="2">DSM 21068</strain>
    </source>
</reference>
<organism evidence="2 3">
    <name type="scientific">Chryseobacterium piscicola</name>
    <dbReference type="NCBI Taxonomy" id="551459"/>
    <lineage>
        <taxon>Bacteria</taxon>
        <taxon>Pseudomonadati</taxon>
        <taxon>Bacteroidota</taxon>
        <taxon>Flavobacteriia</taxon>
        <taxon>Flavobacteriales</taxon>
        <taxon>Weeksellaceae</taxon>
        <taxon>Chryseobacterium group</taxon>
        <taxon>Chryseobacterium</taxon>
    </lineage>
</organism>